<dbReference type="Proteomes" id="UP001492541">
    <property type="component" value="Chromosome"/>
</dbReference>
<protein>
    <submittedName>
        <fullName evidence="2">Uncharacterized protein</fullName>
    </submittedName>
</protein>
<sequence>MDVDDAIVLVIAVWVFIVTVLVKTVDVYVTLLLIGLLVVAEVGGYFINPDTKKGLNSAIYFLLFVFLIIVVRKVMEVLS</sequence>
<organism evidence="2 3">
    <name type="scientific">Geoglobus acetivorans</name>
    <dbReference type="NCBI Taxonomy" id="565033"/>
    <lineage>
        <taxon>Archaea</taxon>
        <taxon>Methanobacteriati</taxon>
        <taxon>Methanobacteriota</taxon>
        <taxon>Archaeoglobi</taxon>
        <taxon>Archaeoglobales</taxon>
        <taxon>Archaeoglobaceae</taxon>
        <taxon>Geoglobus</taxon>
    </lineage>
</organism>
<dbReference type="RefSeq" id="WP_193807319.1">
    <property type="nucleotide sequence ID" value="NZ_CP087714.1"/>
</dbReference>
<feature type="transmembrane region" description="Helical" evidence="1">
    <location>
        <begin position="6"/>
        <end position="22"/>
    </location>
</feature>
<keyword evidence="3" id="KW-1185">Reference proteome</keyword>
<keyword evidence="1" id="KW-1133">Transmembrane helix</keyword>
<keyword evidence="1" id="KW-0812">Transmembrane</keyword>
<reference evidence="2 3" key="1">
    <citation type="submission" date="2021-11" db="EMBL/GenBank/DDBJ databases">
        <title>Whole genome of Geoglobus acetivorans.</title>
        <authorList>
            <person name="Liu D."/>
        </authorList>
    </citation>
    <scope>NUCLEOTIDE SEQUENCE [LARGE SCALE GENOMIC DNA]</scope>
    <source>
        <strain evidence="2 3">SBH6</strain>
    </source>
</reference>
<evidence type="ECO:0000313" key="2">
    <source>
        <dbReference type="EMBL" id="XAT63546.1"/>
    </source>
</evidence>
<evidence type="ECO:0000313" key="3">
    <source>
        <dbReference type="Proteomes" id="UP001492541"/>
    </source>
</evidence>
<feature type="transmembrane region" description="Helical" evidence="1">
    <location>
        <begin position="58"/>
        <end position="75"/>
    </location>
</feature>
<proteinExistence type="predicted"/>
<dbReference type="EMBL" id="CP087714">
    <property type="protein sequence ID" value="XAT63546.1"/>
    <property type="molecule type" value="Genomic_DNA"/>
</dbReference>
<keyword evidence="1" id="KW-0472">Membrane</keyword>
<accession>A0ABZ3H2W5</accession>
<gene>
    <name evidence="2" type="ORF">LPQ35_09850</name>
</gene>
<feature type="transmembrane region" description="Helical" evidence="1">
    <location>
        <begin position="27"/>
        <end position="46"/>
    </location>
</feature>
<dbReference type="GeneID" id="90449998"/>
<name>A0ABZ3H2W5_GEOAI</name>
<evidence type="ECO:0000256" key="1">
    <source>
        <dbReference type="SAM" id="Phobius"/>
    </source>
</evidence>